<organism evidence="6 7">
    <name type="scientific">Sphingomonas sanxanigenens</name>
    <dbReference type="NCBI Taxonomy" id="397260"/>
    <lineage>
        <taxon>Bacteria</taxon>
        <taxon>Pseudomonadati</taxon>
        <taxon>Pseudomonadota</taxon>
        <taxon>Alphaproteobacteria</taxon>
        <taxon>Sphingomonadales</taxon>
        <taxon>Sphingomonadaceae</taxon>
        <taxon>Sphingomonas</taxon>
    </lineage>
</organism>
<dbReference type="Pfam" id="PF04140">
    <property type="entry name" value="ICMT"/>
    <property type="match status" value="1"/>
</dbReference>
<evidence type="ECO:0000256" key="5">
    <source>
        <dbReference type="SAM" id="Phobius"/>
    </source>
</evidence>
<keyword evidence="6" id="KW-0808">Transferase</keyword>
<dbReference type="GO" id="GO:0004671">
    <property type="term" value="F:protein C-terminal S-isoprenylcysteine carboxyl O-methyltransferase activity"/>
    <property type="evidence" value="ECO:0007669"/>
    <property type="project" value="InterPro"/>
</dbReference>
<keyword evidence="3 5" id="KW-1133">Transmembrane helix</keyword>
<accession>A0A2W5AB22</accession>
<dbReference type="Proteomes" id="UP000249066">
    <property type="component" value="Unassembled WGS sequence"/>
</dbReference>
<keyword evidence="4 5" id="KW-0472">Membrane</keyword>
<evidence type="ECO:0000256" key="2">
    <source>
        <dbReference type="ARBA" id="ARBA00022692"/>
    </source>
</evidence>
<proteinExistence type="predicted"/>
<dbReference type="AlphaFoldDB" id="A0A2W5AB22"/>
<evidence type="ECO:0000256" key="3">
    <source>
        <dbReference type="ARBA" id="ARBA00022989"/>
    </source>
</evidence>
<evidence type="ECO:0000256" key="1">
    <source>
        <dbReference type="ARBA" id="ARBA00004141"/>
    </source>
</evidence>
<dbReference type="InterPro" id="IPR007269">
    <property type="entry name" value="ICMT_MeTrfase"/>
</dbReference>
<name>A0A2W5AB22_9SPHN</name>
<feature type="transmembrane region" description="Helical" evidence="5">
    <location>
        <begin position="249"/>
        <end position="271"/>
    </location>
</feature>
<evidence type="ECO:0000313" key="7">
    <source>
        <dbReference type="Proteomes" id="UP000249066"/>
    </source>
</evidence>
<dbReference type="GO" id="GO:0016020">
    <property type="term" value="C:membrane"/>
    <property type="evidence" value="ECO:0007669"/>
    <property type="project" value="UniProtKB-SubCell"/>
</dbReference>
<gene>
    <name evidence="6" type="ORF">DI623_06970</name>
</gene>
<comment type="subcellular location">
    <subcellularLocation>
        <location evidence="1">Membrane</location>
        <topology evidence="1">Multi-pass membrane protein</topology>
    </subcellularLocation>
</comment>
<reference evidence="6 7" key="1">
    <citation type="submission" date="2017-08" db="EMBL/GenBank/DDBJ databases">
        <title>Infants hospitalized years apart are colonized by the same room-sourced microbial strains.</title>
        <authorList>
            <person name="Brooks B."/>
            <person name="Olm M.R."/>
            <person name="Firek B.A."/>
            <person name="Baker R."/>
            <person name="Thomas B.C."/>
            <person name="Morowitz M.J."/>
            <person name="Banfield J.F."/>
        </authorList>
    </citation>
    <scope>NUCLEOTIDE SEQUENCE [LARGE SCALE GENOMIC DNA]</scope>
    <source>
        <strain evidence="6">S2_018_000_R2_101</strain>
    </source>
</reference>
<keyword evidence="2 5" id="KW-0812">Transmembrane</keyword>
<feature type="transmembrane region" description="Helical" evidence="5">
    <location>
        <begin position="41"/>
        <end position="60"/>
    </location>
</feature>
<evidence type="ECO:0000313" key="6">
    <source>
        <dbReference type="EMBL" id="PZO90387.1"/>
    </source>
</evidence>
<evidence type="ECO:0000256" key="4">
    <source>
        <dbReference type="ARBA" id="ARBA00023136"/>
    </source>
</evidence>
<dbReference type="EMBL" id="QFNN01000029">
    <property type="protein sequence ID" value="PZO90387.1"/>
    <property type="molecule type" value="Genomic_DNA"/>
</dbReference>
<dbReference type="GO" id="GO:0032259">
    <property type="term" value="P:methylation"/>
    <property type="evidence" value="ECO:0007669"/>
    <property type="project" value="UniProtKB-KW"/>
</dbReference>
<keyword evidence="6" id="KW-0489">Methyltransferase</keyword>
<dbReference type="Gene3D" id="1.20.120.1630">
    <property type="match status" value="1"/>
</dbReference>
<feature type="transmembrane region" description="Helical" evidence="5">
    <location>
        <begin position="119"/>
        <end position="141"/>
    </location>
</feature>
<feature type="transmembrane region" description="Helical" evidence="5">
    <location>
        <begin position="177"/>
        <end position="196"/>
    </location>
</feature>
<comment type="caution">
    <text evidence="6">The sequence shown here is derived from an EMBL/GenBank/DDBJ whole genome shotgun (WGS) entry which is preliminary data.</text>
</comment>
<sequence>MADVRDPRPKSAVSGAVGLAGLCGLGLWFALARWFGMDGPYSALAGLACSALPMLIWSIAVDKVHRSPSTGIDWNQPARPLSETIDLSLTKLAGLWTTWGGIAIVYMVARWYWTGGYAFAMQVLGAVAPFLILISAPYVIWLDRRLREPRDGAWALGMWLIGQGGDKAAIAEHLRQWAVKGFFLAFMLSIVPGGFADAVRAPWAEIIASPVALSRFLITLMFMIDVQIATVGYMLTLKPLDAHIRSAEPTMAGWVAALICYPPFVLMANGGPLDYHPATADWALWLEGWPVAQAALGAVLVALTAVYAWATVAFGIRFSNLTHRGILTHGPYRFTKHPAYLSKNIFWWLSTLPFLTTSGSLTDAARNCALMAAVAGVYWWRARTEEAHLSADPAYRAYAGWMERNAPIPRMLRRLRGGGRAAVQPAE</sequence>
<feature type="transmembrane region" description="Helical" evidence="5">
    <location>
        <begin position="12"/>
        <end position="35"/>
    </location>
</feature>
<protein>
    <submittedName>
        <fullName evidence="6">Protein-S-isoprenylcysteine methyltransferase</fullName>
    </submittedName>
</protein>
<feature type="transmembrane region" description="Helical" evidence="5">
    <location>
        <begin position="291"/>
        <end position="316"/>
    </location>
</feature>
<feature type="transmembrane region" description="Helical" evidence="5">
    <location>
        <begin position="92"/>
        <end position="113"/>
    </location>
</feature>
<feature type="transmembrane region" description="Helical" evidence="5">
    <location>
        <begin position="216"/>
        <end position="237"/>
    </location>
</feature>